<feature type="domain" description="YprB ribonuclease H-like" evidence="7">
    <location>
        <begin position="323"/>
        <end position="515"/>
    </location>
</feature>
<feature type="domain" description="DNA2/NAM7 helicase-like C-terminal" evidence="6">
    <location>
        <begin position="939"/>
        <end position="1117"/>
    </location>
</feature>
<proteinExistence type="predicted"/>
<dbReference type="NCBIfam" id="TIGR03491">
    <property type="entry name" value="TM0106 family RecB-like putative nuclease"/>
    <property type="match status" value="1"/>
</dbReference>
<organism evidence="8 9">
    <name type="scientific">Eiseniibacteriota bacterium</name>
    <dbReference type="NCBI Taxonomy" id="2212470"/>
    <lineage>
        <taxon>Bacteria</taxon>
        <taxon>Candidatus Eiseniibacteriota</taxon>
    </lineage>
</organism>
<evidence type="ECO:0000313" key="8">
    <source>
        <dbReference type="EMBL" id="TMQ73670.1"/>
    </source>
</evidence>
<dbReference type="InterPro" id="IPR050534">
    <property type="entry name" value="Coronavir_polyprotein_1ab"/>
</dbReference>
<dbReference type="CDD" id="cd18808">
    <property type="entry name" value="SF1_C_Upf1"/>
    <property type="match status" value="1"/>
</dbReference>
<dbReference type="SUPFAM" id="SSF52540">
    <property type="entry name" value="P-loop containing nucleoside triphosphate hydrolases"/>
    <property type="match status" value="1"/>
</dbReference>
<dbReference type="InterPro" id="IPR019993">
    <property type="entry name" value="RecB_nuclease_TM0106_put"/>
</dbReference>
<sequence length="1160" mass="128040">MKLERDSFRLAATDLANHLACRHLTALDRGLAEGRWKPPDWYRPEAEVLAQRGLEHERAYLAYLEQQGKTITRLEPEADGASALQRTLAAMVAGAEVIAQATLTVDRWFGRADVLLKVERPSGLGAWSYEALDTKLAQETKAGAVLQLCLYSDLLRVMQDRSPEHMYVVPRRPGFPLETYRVDDYLAYYRLVRRRLEAAVAARADDEATYPEPVPHCDVCRWWPRCDRQRRADDHLCLVAGVSRSQRQELRAHDIATLARLAVEPVPIAWKPARGAKEGYLRVREQARIQLQGRTEQQTLHELLPIVSGHGLTLLPEPSPGDLFLDLEADPYVDEGGLEYLFGWAITDAPPAGMLALEVGTPVYHRHWALDRTAERAGFETLIDTIMRRWDTDRNMHVYHYGAYEPGAVKRLMGRYATREAEVDRLLRGGRFVDLHAIVKHALRASVEEYSIKKLEPCYGFERAQPLDQAGAAMRVIQRGLELGETVAPGDAHAAIVEAYNRDDCLSALALRDWLETLRAGAEAEGTEVPRPPVEPDEPNEKVREREQRANELAARLLAGIPEEARTEAEQAQWLLAHVLDWHRREEKSAWWEYYRLRERSDEELLDEMPALSGLEFVARLPGKGRTPVERYRFPAQETKIREGDKLHLPLPDGRELGDVVDIDLAALTVDIKKRGACADLAPASAFAHDSYPSTEQFESLMRLGGWVAANGLDAPGPWRAARDLLLRRGPRLGGGTGGALEAPGEGGVAAARRIALLLDRAALAIQGPPGAGKTFTGAHMICDLVRAGKRVGVCAQSHKVIANLMQDVVRYAAREGVRVACLRKVTEKSAVPDPGIAETTDNAEIPAALRGGQAHVVGGTAYLWSREAMFEAVDVLFVDEAGQMSLANVLAIAQGAKSLVLLGDPQQLEQPIQGTHPEGTEVSALEHVLGGSQTIAAERGLFLDETWRLAPAICAFTSELFYERRLRSRPGLERQALLGDTPFAGAGLWFVPVEHDANQSASREEVGVITQLVGALAEGGLRWRDGEGQEHPLGVGDILVIAPYNAQVSDLHQRLPAEVRVGTVDKFQGQQAPVVIYSLATSTPQDAPRGMDFLYDPNRFNVATSRAKCVCIVVGSPRLFEPDCQSPKQMRLANAFCRFLELAREVRLDAPSALGVASG</sequence>
<evidence type="ECO:0000313" key="9">
    <source>
        <dbReference type="Proteomes" id="UP000319771"/>
    </source>
</evidence>
<feature type="region of interest" description="Disordered" evidence="5">
    <location>
        <begin position="523"/>
        <end position="546"/>
    </location>
</feature>
<dbReference type="Pfam" id="PF13087">
    <property type="entry name" value="AAA_12"/>
    <property type="match status" value="1"/>
</dbReference>
<protein>
    <submittedName>
        <fullName evidence="8">TM0106 family RecB-like putative nuclease</fullName>
    </submittedName>
</protein>
<dbReference type="CDD" id="cd17934">
    <property type="entry name" value="DEXXQc_Upf1-like"/>
    <property type="match status" value="1"/>
</dbReference>
<keyword evidence="3" id="KW-0347">Helicase</keyword>
<evidence type="ECO:0000259" key="6">
    <source>
        <dbReference type="Pfam" id="PF13087"/>
    </source>
</evidence>
<reference evidence="8 9" key="1">
    <citation type="journal article" date="2019" name="Nat. Microbiol.">
        <title>Mediterranean grassland soil C-N compound turnover is dependent on rainfall and depth, and is mediated by genomically divergent microorganisms.</title>
        <authorList>
            <person name="Diamond S."/>
            <person name="Andeer P.F."/>
            <person name="Li Z."/>
            <person name="Crits-Christoph A."/>
            <person name="Burstein D."/>
            <person name="Anantharaman K."/>
            <person name="Lane K.R."/>
            <person name="Thomas B.C."/>
            <person name="Pan C."/>
            <person name="Northen T.R."/>
            <person name="Banfield J.F."/>
        </authorList>
    </citation>
    <scope>NUCLEOTIDE SEQUENCE [LARGE SCALE GENOMIC DNA]</scope>
    <source>
        <strain evidence="8">WS_11</strain>
    </source>
</reference>
<dbReference type="Pfam" id="PF13482">
    <property type="entry name" value="RNase_H_2"/>
    <property type="match status" value="1"/>
</dbReference>
<evidence type="ECO:0000259" key="7">
    <source>
        <dbReference type="Pfam" id="PF13482"/>
    </source>
</evidence>
<dbReference type="InterPro" id="IPR041679">
    <property type="entry name" value="DNA2/NAM7-like_C"/>
</dbReference>
<dbReference type="Pfam" id="PF13604">
    <property type="entry name" value="AAA_30"/>
    <property type="match status" value="1"/>
</dbReference>
<comment type="caution">
    <text evidence="8">The sequence shown here is derived from an EMBL/GenBank/DDBJ whole genome shotgun (WGS) entry which is preliminary data.</text>
</comment>
<dbReference type="GO" id="GO:0016787">
    <property type="term" value="F:hydrolase activity"/>
    <property type="evidence" value="ECO:0007669"/>
    <property type="project" value="UniProtKB-KW"/>
</dbReference>
<dbReference type="PANTHER" id="PTHR43788:SF8">
    <property type="entry name" value="DNA-BINDING PROTEIN SMUBP-2"/>
    <property type="match status" value="1"/>
</dbReference>
<evidence type="ECO:0000256" key="5">
    <source>
        <dbReference type="SAM" id="MobiDB-lite"/>
    </source>
</evidence>
<dbReference type="InterPro" id="IPR047187">
    <property type="entry name" value="SF1_C_Upf1"/>
</dbReference>
<dbReference type="Gene3D" id="3.40.50.300">
    <property type="entry name" value="P-loop containing nucleotide triphosphate hydrolases"/>
    <property type="match status" value="2"/>
</dbReference>
<name>A0A538UCS8_UNCEI</name>
<evidence type="ECO:0000256" key="4">
    <source>
        <dbReference type="ARBA" id="ARBA00022840"/>
    </source>
</evidence>
<dbReference type="EMBL" id="VBPB01000052">
    <property type="protein sequence ID" value="TMQ73670.1"/>
    <property type="molecule type" value="Genomic_DNA"/>
</dbReference>
<dbReference type="PANTHER" id="PTHR43788">
    <property type="entry name" value="DNA2/NAM7 HELICASE FAMILY MEMBER"/>
    <property type="match status" value="1"/>
</dbReference>
<keyword evidence="1" id="KW-0547">Nucleotide-binding</keyword>
<keyword evidence="2" id="KW-0378">Hydrolase</keyword>
<dbReference type="InterPro" id="IPR027417">
    <property type="entry name" value="P-loop_NTPase"/>
</dbReference>
<evidence type="ECO:0000256" key="3">
    <source>
        <dbReference type="ARBA" id="ARBA00022806"/>
    </source>
</evidence>
<keyword evidence="4" id="KW-0067">ATP-binding</keyword>
<dbReference type="GO" id="GO:0005524">
    <property type="term" value="F:ATP binding"/>
    <property type="evidence" value="ECO:0007669"/>
    <property type="project" value="UniProtKB-KW"/>
</dbReference>
<dbReference type="AlphaFoldDB" id="A0A538UCS8"/>
<evidence type="ECO:0000256" key="1">
    <source>
        <dbReference type="ARBA" id="ARBA00022741"/>
    </source>
</evidence>
<accession>A0A538UCS8</accession>
<evidence type="ECO:0000256" key="2">
    <source>
        <dbReference type="ARBA" id="ARBA00022801"/>
    </source>
</evidence>
<gene>
    <name evidence="8" type="ORF">E6K81_03500</name>
</gene>
<dbReference type="InterPro" id="IPR038720">
    <property type="entry name" value="YprB_RNase_H-like_dom"/>
</dbReference>
<dbReference type="GO" id="GO:0043139">
    <property type="term" value="F:5'-3' DNA helicase activity"/>
    <property type="evidence" value="ECO:0007669"/>
    <property type="project" value="TreeGrafter"/>
</dbReference>
<dbReference type="Proteomes" id="UP000319771">
    <property type="component" value="Unassembled WGS sequence"/>
</dbReference>